<organism evidence="1 2">
    <name type="scientific">Maribacter stanieri</name>
    <dbReference type="NCBI Taxonomy" id="440514"/>
    <lineage>
        <taxon>Bacteria</taxon>
        <taxon>Pseudomonadati</taxon>
        <taxon>Bacteroidota</taxon>
        <taxon>Flavobacteriia</taxon>
        <taxon>Flavobacteriales</taxon>
        <taxon>Flavobacteriaceae</taxon>
        <taxon>Maribacter</taxon>
    </lineage>
</organism>
<dbReference type="Proteomes" id="UP000199462">
    <property type="component" value="Unassembled WGS sequence"/>
</dbReference>
<dbReference type="AlphaFoldDB" id="A0A1I6JYD6"/>
<proteinExistence type="predicted"/>
<keyword evidence="2" id="KW-1185">Reference proteome</keyword>
<sequence>MNRKHYVIYFENEILIETTPKDWAREHPEDFPKFNFEQEMPTTDVISAHLIKKFGFTRIESENRVVTIQL</sequence>
<protein>
    <submittedName>
        <fullName evidence="1">Uncharacterized protein</fullName>
    </submittedName>
</protein>
<accession>A0A1I6JYD6</accession>
<evidence type="ECO:0000313" key="1">
    <source>
        <dbReference type="EMBL" id="SFR83989.1"/>
    </source>
</evidence>
<reference evidence="2" key="1">
    <citation type="submission" date="2016-10" db="EMBL/GenBank/DDBJ databases">
        <authorList>
            <person name="Varghese N."/>
            <person name="Submissions S."/>
        </authorList>
    </citation>
    <scope>NUCLEOTIDE SEQUENCE [LARGE SCALE GENOMIC DNA]</scope>
    <source>
        <strain evidence="2">DSM 19891</strain>
    </source>
</reference>
<gene>
    <name evidence="1" type="ORF">SAMN04488010_3232</name>
</gene>
<dbReference type="EMBL" id="FOYX01000003">
    <property type="protein sequence ID" value="SFR83989.1"/>
    <property type="molecule type" value="Genomic_DNA"/>
</dbReference>
<dbReference type="STRING" id="440514.SAMN04488010_3232"/>
<name>A0A1I6JYD6_9FLAO</name>
<evidence type="ECO:0000313" key="2">
    <source>
        <dbReference type="Proteomes" id="UP000199462"/>
    </source>
</evidence>
<dbReference type="RefSeq" id="WP_091904425.1">
    <property type="nucleotide sequence ID" value="NZ_FOYX01000003.1"/>
</dbReference>